<dbReference type="SUPFAM" id="SSF55729">
    <property type="entry name" value="Acyl-CoA N-acyltransferases (Nat)"/>
    <property type="match status" value="1"/>
</dbReference>
<dbReference type="Gene3D" id="3.40.630.30">
    <property type="match status" value="1"/>
</dbReference>
<proteinExistence type="predicted"/>
<accession>A0A371C6Q5</accession>
<evidence type="ECO:0000313" key="2">
    <source>
        <dbReference type="Proteomes" id="UP000256601"/>
    </source>
</evidence>
<gene>
    <name evidence="1" type="ORF">B0I71DRAFT_82361</name>
</gene>
<dbReference type="InterPro" id="IPR016181">
    <property type="entry name" value="Acyl_CoA_acyltransferase"/>
</dbReference>
<dbReference type="Pfam" id="PF13673">
    <property type="entry name" value="Acetyltransf_10"/>
    <property type="match status" value="1"/>
</dbReference>
<dbReference type="VEuPathDB" id="FungiDB:YALI0_F17897g"/>
<name>A0A371C6Q5_YARLL</name>
<dbReference type="Proteomes" id="UP000256601">
    <property type="component" value="Unassembled WGS sequence"/>
</dbReference>
<dbReference type="EMBL" id="KZ858989">
    <property type="protein sequence ID" value="RDW25983.1"/>
    <property type="molecule type" value="Genomic_DNA"/>
</dbReference>
<keyword evidence="1" id="KW-0012">Acyltransferase</keyword>
<keyword evidence="1" id="KW-0808">Transferase</keyword>
<organism evidence="1 2">
    <name type="scientific">Yarrowia lipolytica</name>
    <name type="common">Candida lipolytica</name>
    <dbReference type="NCBI Taxonomy" id="4952"/>
    <lineage>
        <taxon>Eukaryota</taxon>
        <taxon>Fungi</taxon>
        <taxon>Dikarya</taxon>
        <taxon>Ascomycota</taxon>
        <taxon>Saccharomycotina</taxon>
        <taxon>Dipodascomycetes</taxon>
        <taxon>Dipodascales</taxon>
        <taxon>Dipodascales incertae sedis</taxon>
        <taxon>Yarrowia</taxon>
    </lineage>
</organism>
<dbReference type="AlphaFoldDB" id="A0A371C6Q5"/>
<dbReference type="CDD" id="cd04301">
    <property type="entry name" value="NAT_SF"/>
    <property type="match status" value="1"/>
</dbReference>
<reference evidence="1 2" key="1">
    <citation type="submission" date="2018-07" db="EMBL/GenBank/DDBJ databases">
        <title>Draft Genome Assemblies for Five Robust Yarrowia lipolytica Strains Exhibiting High Lipid Production and Pentose Sugar Utilization and Sugar Alcohol Secretion from Undetoxified Lignocellulosic Biomass Hydrolysates.</title>
        <authorList>
            <consortium name="DOE Joint Genome Institute"/>
            <person name="Walker C."/>
            <person name="Ryu S."/>
            <person name="Na H."/>
            <person name="Zane M."/>
            <person name="LaButti K."/>
            <person name="Lipzen A."/>
            <person name="Haridas S."/>
            <person name="Barry K."/>
            <person name="Grigoriev I.V."/>
            <person name="Quarterman J."/>
            <person name="Slininger P."/>
            <person name="Dien B."/>
            <person name="Trinh C.T."/>
        </authorList>
    </citation>
    <scope>NUCLEOTIDE SEQUENCE [LARGE SCALE GENOMIC DNA]</scope>
    <source>
        <strain evidence="1 2">YB392</strain>
    </source>
</reference>
<sequence>MNLQAVAPGLRLPLLPLLLIADESEEIVQTYIDEGTMYKIAMDDGEVVGVVQVIGDEIKNLAIAPGNQGQGLGKKAIKLLQEQPHVSKLVVGTANSSIDNLAFYQKCGFRFSDIRRDFFLKYPEPIFENGIRAIDMLMLEWTK</sequence>
<dbReference type="PROSITE" id="PS51186">
    <property type="entry name" value="GNAT"/>
    <property type="match status" value="1"/>
</dbReference>
<evidence type="ECO:0000313" key="1">
    <source>
        <dbReference type="EMBL" id="RDW25983.1"/>
    </source>
</evidence>
<dbReference type="GO" id="GO:0016747">
    <property type="term" value="F:acyltransferase activity, transferring groups other than amino-acyl groups"/>
    <property type="evidence" value="ECO:0007669"/>
    <property type="project" value="InterPro"/>
</dbReference>
<dbReference type="InterPro" id="IPR000182">
    <property type="entry name" value="GNAT_dom"/>
</dbReference>
<dbReference type="OrthoDB" id="10039976at2759"/>
<protein>
    <submittedName>
        <fullName evidence="1">Acyl-CoA N-acyltransferase</fullName>
    </submittedName>
</protein>